<evidence type="ECO:0000313" key="1">
    <source>
        <dbReference type="EMBL" id="SFU55651.1"/>
    </source>
</evidence>
<name>A0A1I7H4S0_9PROT</name>
<dbReference type="RefSeq" id="WP_143104314.1">
    <property type="nucleotide sequence ID" value="NZ_FPBZ01000007.1"/>
</dbReference>
<sequence>MRPALARQMIPTALAVAAITLIIVMSPAEAGSDARSGERTVPVRLGTEQNWSVRLPEVEKVVYKGEVIQDNRNVEADGIHSIDVLYSLAFVTGKYIKEYGKDEELQTEADKVLLPYQTALGNFTYKELVQRGLNKTSVGGSKKWVEFNSPSVAEWVVEVTPSFTLTQDQSAIVLNNHIAIYAPGSPSEPLYKNLIRIVSDPRDEPDSAGLWMKGGGERLKEESADLFARSLEIAWREIGNASRKDDPARPKTIRYWQGKSEKMERAGVIDMRCNRAVIRTLRGWLMSVPLAEPREDATGNECNNKLSQNLVEFRGNTFLP</sequence>
<proteinExistence type="predicted"/>
<reference evidence="1 2" key="1">
    <citation type="submission" date="2016-10" db="EMBL/GenBank/DDBJ databases">
        <authorList>
            <person name="de Groot N.N."/>
        </authorList>
    </citation>
    <scope>NUCLEOTIDE SEQUENCE [LARGE SCALE GENOMIC DNA]</scope>
    <source>
        <strain evidence="1 2">Nl14</strain>
    </source>
</reference>
<dbReference type="EMBL" id="FPBZ01000007">
    <property type="protein sequence ID" value="SFU55651.1"/>
    <property type="molecule type" value="Genomic_DNA"/>
</dbReference>
<dbReference type="Proteomes" id="UP000182649">
    <property type="component" value="Unassembled WGS sequence"/>
</dbReference>
<accession>A0A1I7H4S0</accession>
<dbReference type="AlphaFoldDB" id="A0A1I7H4S0"/>
<protein>
    <submittedName>
        <fullName evidence="1">Uncharacterized protein</fullName>
    </submittedName>
</protein>
<gene>
    <name evidence="1" type="ORF">SAMN05216417_1075</name>
</gene>
<organism evidence="1 2">
    <name type="scientific">Nitrosospira multiformis</name>
    <dbReference type="NCBI Taxonomy" id="1231"/>
    <lineage>
        <taxon>Bacteria</taxon>
        <taxon>Pseudomonadati</taxon>
        <taxon>Pseudomonadota</taxon>
        <taxon>Betaproteobacteria</taxon>
        <taxon>Nitrosomonadales</taxon>
        <taxon>Nitrosomonadaceae</taxon>
        <taxon>Nitrosospira</taxon>
    </lineage>
</organism>
<dbReference type="OrthoDB" id="6879518at2"/>
<evidence type="ECO:0000313" key="2">
    <source>
        <dbReference type="Proteomes" id="UP000182649"/>
    </source>
</evidence>